<keyword evidence="3 6" id="KW-0812">Transmembrane</keyword>
<name>I0YP55_COCSC</name>
<protein>
    <recommendedName>
        <fullName evidence="7">VTT domain-containing protein</fullName>
    </recommendedName>
</protein>
<comment type="subcellular location">
    <subcellularLocation>
        <location evidence="1">Cell membrane</location>
        <topology evidence="1">Multi-pass membrane protein</topology>
    </subcellularLocation>
</comment>
<feature type="transmembrane region" description="Helical" evidence="6">
    <location>
        <begin position="58"/>
        <end position="77"/>
    </location>
</feature>
<dbReference type="Pfam" id="PF09335">
    <property type="entry name" value="VTT_dom"/>
    <property type="match status" value="1"/>
</dbReference>
<evidence type="ECO:0000313" key="9">
    <source>
        <dbReference type="Proteomes" id="UP000007264"/>
    </source>
</evidence>
<organism evidence="8 9">
    <name type="scientific">Coccomyxa subellipsoidea (strain C-169)</name>
    <name type="common">Green microalga</name>
    <dbReference type="NCBI Taxonomy" id="574566"/>
    <lineage>
        <taxon>Eukaryota</taxon>
        <taxon>Viridiplantae</taxon>
        <taxon>Chlorophyta</taxon>
        <taxon>core chlorophytes</taxon>
        <taxon>Trebouxiophyceae</taxon>
        <taxon>Trebouxiophyceae incertae sedis</taxon>
        <taxon>Coccomyxaceae</taxon>
        <taxon>Coccomyxa</taxon>
        <taxon>Coccomyxa subellipsoidea</taxon>
    </lineage>
</organism>
<reference evidence="8 9" key="1">
    <citation type="journal article" date="2012" name="Genome Biol.">
        <title>The genome of the polar eukaryotic microalga coccomyxa subellipsoidea reveals traits of cold adaptation.</title>
        <authorList>
            <person name="Blanc G."/>
            <person name="Agarkova I."/>
            <person name="Grimwood J."/>
            <person name="Kuo A."/>
            <person name="Brueggeman A."/>
            <person name="Dunigan D."/>
            <person name="Gurnon J."/>
            <person name="Ladunga I."/>
            <person name="Lindquist E."/>
            <person name="Lucas S."/>
            <person name="Pangilinan J."/>
            <person name="Proschold T."/>
            <person name="Salamov A."/>
            <person name="Schmutz J."/>
            <person name="Weeks D."/>
            <person name="Yamada T."/>
            <person name="Claverie J.M."/>
            <person name="Grigoriev I."/>
            <person name="Van Etten J."/>
            <person name="Lomsadze A."/>
            <person name="Borodovsky M."/>
        </authorList>
    </citation>
    <scope>NUCLEOTIDE SEQUENCE [LARGE SCALE GENOMIC DNA]</scope>
    <source>
        <strain evidence="8 9">C-169</strain>
    </source>
</reference>
<dbReference type="EMBL" id="AGSI01000016">
    <property type="protein sequence ID" value="EIE20174.1"/>
    <property type="molecule type" value="Genomic_DNA"/>
</dbReference>
<proteinExistence type="predicted"/>
<dbReference type="RefSeq" id="XP_005644718.1">
    <property type="nucleotide sequence ID" value="XM_005644661.1"/>
</dbReference>
<evidence type="ECO:0000256" key="1">
    <source>
        <dbReference type="ARBA" id="ARBA00004651"/>
    </source>
</evidence>
<dbReference type="PANTHER" id="PTHR12677">
    <property type="entry name" value="GOLGI APPARATUS MEMBRANE PROTEIN TVP38-RELATED"/>
    <property type="match status" value="1"/>
</dbReference>
<feature type="transmembrane region" description="Helical" evidence="6">
    <location>
        <begin position="113"/>
        <end position="131"/>
    </location>
</feature>
<gene>
    <name evidence="8" type="ORF">COCSUDRAFT_7612</name>
</gene>
<evidence type="ECO:0000259" key="7">
    <source>
        <dbReference type="Pfam" id="PF09335"/>
    </source>
</evidence>
<keyword evidence="2" id="KW-1003">Cell membrane</keyword>
<evidence type="ECO:0000313" key="8">
    <source>
        <dbReference type="EMBL" id="EIE20174.1"/>
    </source>
</evidence>
<comment type="caution">
    <text evidence="8">The sequence shown here is derived from an EMBL/GenBank/DDBJ whole genome shotgun (WGS) entry which is preliminary data.</text>
</comment>
<dbReference type="eggNOG" id="KOG3140">
    <property type="taxonomic scope" value="Eukaryota"/>
</dbReference>
<dbReference type="KEGG" id="csl:COCSUDRAFT_7612"/>
<keyword evidence="9" id="KW-1185">Reference proteome</keyword>
<dbReference type="OrthoDB" id="166803at2759"/>
<sequence length="205" mass="20874">AAAAMQPAGLLSYVEALVASSGAYGPLLFAAFYAAGTALFLPAAPLSIAAGYLFGPLLGVPVVSLASTAGCALAFALSRSVARPLLEPHLRSYSNFKRIDRAVAERAPAKTVFLLRLSPLIPLTLLSYVLGVTSVGFWPYVAASWAGLLPISVVYVVLGGASKGALTASGSIPQSFKLVLTAVGLLATLAATRLISGIAADAIKE</sequence>
<keyword evidence="4 6" id="KW-1133">Transmembrane helix</keyword>
<feature type="transmembrane region" description="Helical" evidence="6">
    <location>
        <begin position="137"/>
        <end position="158"/>
    </location>
</feature>
<dbReference type="GO" id="GO:0005886">
    <property type="term" value="C:plasma membrane"/>
    <property type="evidence" value="ECO:0007669"/>
    <property type="project" value="UniProtKB-SubCell"/>
</dbReference>
<keyword evidence="5 6" id="KW-0472">Membrane</keyword>
<accession>I0YP55</accession>
<dbReference type="InterPro" id="IPR032816">
    <property type="entry name" value="VTT_dom"/>
</dbReference>
<dbReference type="Proteomes" id="UP000007264">
    <property type="component" value="Unassembled WGS sequence"/>
</dbReference>
<feature type="domain" description="VTT" evidence="7">
    <location>
        <begin position="41"/>
        <end position="159"/>
    </location>
</feature>
<dbReference type="PANTHER" id="PTHR12677:SF59">
    <property type="entry name" value="GOLGI APPARATUS MEMBRANE PROTEIN TVP38-RELATED"/>
    <property type="match status" value="1"/>
</dbReference>
<evidence type="ECO:0000256" key="5">
    <source>
        <dbReference type="ARBA" id="ARBA00023136"/>
    </source>
</evidence>
<evidence type="ECO:0000256" key="6">
    <source>
        <dbReference type="SAM" id="Phobius"/>
    </source>
</evidence>
<feature type="non-terminal residue" evidence="8">
    <location>
        <position position="1"/>
    </location>
</feature>
<feature type="transmembrane region" description="Helical" evidence="6">
    <location>
        <begin position="27"/>
        <end position="52"/>
    </location>
</feature>
<feature type="transmembrane region" description="Helical" evidence="6">
    <location>
        <begin position="178"/>
        <end position="200"/>
    </location>
</feature>
<evidence type="ECO:0000256" key="2">
    <source>
        <dbReference type="ARBA" id="ARBA00022475"/>
    </source>
</evidence>
<feature type="non-terminal residue" evidence="8">
    <location>
        <position position="205"/>
    </location>
</feature>
<dbReference type="AlphaFoldDB" id="I0YP55"/>
<evidence type="ECO:0000256" key="4">
    <source>
        <dbReference type="ARBA" id="ARBA00022989"/>
    </source>
</evidence>
<dbReference type="GeneID" id="17038150"/>
<evidence type="ECO:0000256" key="3">
    <source>
        <dbReference type="ARBA" id="ARBA00022692"/>
    </source>
</evidence>
<dbReference type="InterPro" id="IPR015414">
    <property type="entry name" value="TMEM64"/>
</dbReference>